<comment type="subcellular location">
    <subcellularLocation>
        <location evidence="2">Cytoplasm</location>
    </subcellularLocation>
    <subcellularLocation>
        <location evidence="1">Nucleus</location>
    </subcellularLocation>
</comment>
<evidence type="ECO:0000256" key="6">
    <source>
        <dbReference type="ARBA" id="ARBA00023242"/>
    </source>
</evidence>
<accession>A0A0M0J472</accession>
<dbReference type="PANTHER" id="PTHR10997:SF18">
    <property type="entry name" value="D-IMPORTIN 7_RANBP7"/>
    <property type="match status" value="1"/>
</dbReference>
<dbReference type="OrthoDB" id="760868at2759"/>
<feature type="domain" description="Importin N-terminal" evidence="7">
    <location>
        <begin position="26"/>
        <end position="112"/>
    </location>
</feature>
<keyword evidence="9" id="KW-1185">Reference proteome</keyword>
<proteinExistence type="predicted"/>
<dbReference type="GO" id="GO:0005635">
    <property type="term" value="C:nuclear envelope"/>
    <property type="evidence" value="ECO:0007669"/>
    <property type="project" value="TreeGrafter"/>
</dbReference>
<dbReference type="InterPro" id="IPR001494">
    <property type="entry name" value="Importin-beta_N"/>
</dbReference>
<dbReference type="GO" id="GO:0031267">
    <property type="term" value="F:small GTPase binding"/>
    <property type="evidence" value="ECO:0007669"/>
    <property type="project" value="InterPro"/>
</dbReference>
<dbReference type="GO" id="GO:0006606">
    <property type="term" value="P:protein import into nucleus"/>
    <property type="evidence" value="ECO:0007669"/>
    <property type="project" value="TreeGrafter"/>
</dbReference>
<sequence>MDDSVRQVGTWLQCTLNPDQAQRVAAEEALKLSQDQPGHVVVLFRLAVDPAIPAEPALRQSAVIYMKNMIHRRWEPRDPPKYLREKGEQSSPGLSEDGKALVRNNLFQALAVAPPQIRSQLGLCLRTIAFTDYPERWPSLLPSIVAGLSATDISSLYGPLYSLRVLCKTYEFKRDEQRKPLYGIVDATFPMLLQLAQRVLAHPPAADASEIALLIGKIMWSTTQLGLPPWLLQPANLGPWFETMLALLEQPLPEGCPTDEDEAIKWAPFKVKKRIAAIFHRLIQRYGNPSRQIEPDVPLAAETMGFARHFQDHMSARCLSACVTLLGRRHAGLVLPNRITTSCLQYIEEAIKYKLTYSLLKPQLGALFSEMMLPLLSFSQKDSELWEEDPHEYVRKEFDMIEDFYSPRTAATNLLTALTKKRGKDCLHGIVATCSETLARAQGTADPALARLKDGALLAIGTLHKDLAKRDMYRPALEPMLKLHVLPELTSAHGFLRARAIWTYGQFARSIFREGRATEPEHLTLAFQRFMECMRDPALPVRVNASIAIEAFVQGEVVPQAVVQVLPQLLELLFSLLKEVGSDEIVATLDTLIEKHGEQMVPYAVQVVTALCTSFTRIMDESESGDDDDDGTMAAMGIMQALTTMMEAVAGTPEVYAALEAPLLPLLARCCREGGEDFFEEAMEILAYLTFHQRTLSEGLFSMIPVLHEAFHTWARDYVNQILAPLDNYIHKATEVFLTANGGAYVQMTMSICRGVLVGEEAEAMGDCDVFGGPKLIESLMHNCRGRIDALMPELVAMIHVRLHLDDPDGQPGLGLTTLLYTALGSAIHYNPLLTLQILEHRQCQAALLTNWVKHLGTICERPCVRAHDLKIALLAVSSMLAMPAATAPYVIASNRLMLAGGQDDEDELDDEEEYTSPIDDLDELIEFSSALEAACREDPNLLAAVGLGATAEGMQISAEENAALRSYLQEAVQKKHEKEAARAEAAAGGGLAAAAAALR</sequence>
<dbReference type="InterPro" id="IPR016024">
    <property type="entry name" value="ARM-type_fold"/>
</dbReference>
<keyword evidence="5" id="KW-0653">Protein transport</keyword>
<keyword evidence="3" id="KW-0813">Transport</keyword>
<dbReference type="Pfam" id="PF25018">
    <property type="entry name" value="HEAT_IPO9_c"/>
    <property type="match status" value="1"/>
</dbReference>
<dbReference type="GO" id="GO:0005829">
    <property type="term" value="C:cytosol"/>
    <property type="evidence" value="ECO:0007669"/>
    <property type="project" value="TreeGrafter"/>
</dbReference>
<comment type="caution">
    <text evidence="8">The sequence shown here is derived from an EMBL/GenBank/DDBJ whole genome shotgun (WGS) entry which is preliminary data.</text>
</comment>
<dbReference type="Proteomes" id="UP000037460">
    <property type="component" value="Unassembled WGS sequence"/>
</dbReference>
<dbReference type="SMART" id="SM00913">
    <property type="entry name" value="IBN_N"/>
    <property type="match status" value="1"/>
</dbReference>
<dbReference type="InterPro" id="IPR011989">
    <property type="entry name" value="ARM-like"/>
</dbReference>
<dbReference type="EMBL" id="JWZX01003397">
    <property type="protein sequence ID" value="KOO21008.1"/>
    <property type="molecule type" value="Genomic_DNA"/>
</dbReference>
<evidence type="ECO:0000259" key="7">
    <source>
        <dbReference type="PROSITE" id="PS50166"/>
    </source>
</evidence>
<keyword evidence="6" id="KW-0539">Nucleus</keyword>
<dbReference type="AlphaFoldDB" id="A0A0M0J472"/>
<evidence type="ECO:0000256" key="4">
    <source>
        <dbReference type="ARBA" id="ARBA00022490"/>
    </source>
</evidence>
<dbReference type="PANTHER" id="PTHR10997">
    <property type="entry name" value="IMPORTIN-7, 8, 11"/>
    <property type="match status" value="1"/>
</dbReference>
<gene>
    <name evidence="8" type="ORF">Ctob_001170</name>
</gene>
<evidence type="ECO:0000256" key="5">
    <source>
        <dbReference type="ARBA" id="ARBA00022927"/>
    </source>
</evidence>
<dbReference type="SUPFAM" id="SSF48371">
    <property type="entry name" value="ARM repeat"/>
    <property type="match status" value="1"/>
</dbReference>
<evidence type="ECO:0000256" key="1">
    <source>
        <dbReference type="ARBA" id="ARBA00004123"/>
    </source>
</evidence>
<organism evidence="8 9">
    <name type="scientific">Chrysochromulina tobinii</name>
    <dbReference type="NCBI Taxonomy" id="1460289"/>
    <lineage>
        <taxon>Eukaryota</taxon>
        <taxon>Haptista</taxon>
        <taxon>Haptophyta</taxon>
        <taxon>Prymnesiophyceae</taxon>
        <taxon>Prymnesiales</taxon>
        <taxon>Chrysochromulinaceae</taxon>
        <taxon>Chrysochromulina</taxon>
    </lineage>
</organism>
<dbReference type="Pfam" id="PF03810">
    <property type="entry name" value="IBN_N"/>
    <property type="match status" value="1"/>
</dbReference>
<evidence type="ECO:0000256" key="2">
    <source>
        <dbReference type="ARBA" id="ARBA00004496"/>
    </source>
</evidence>
<name>A0A0M0J472_9EUKA</name>
<keyword evidence="4" id="KW-0963">Cytoplasm</keyword>
<dbReference type="InterPro" id="IPR056840">
    <property type="entry name" value="HEAT_IPO9_central"/>
</dbReference>
<evidence type="ECO:0000313" key="8">
    <source>
        <dbReference type="EMBL" id="KOO21008.1"/>
    </source>
</evidence>
<evidence type="ECO:0000313" key="9">
    <source>
        <dbReference type="Proteomes" id="UP000037460"/>
    </source>
</evidence>
<dbReference type="Gene3D" id="1.25.10.10">
    <property type="entry name" value="Leucine-rich Repeat Variant"/>
    <property type="match status" value="1"/>
</dbReference>
<reference evidence="9" key="1">
    <citation type="journal article" date="2015" name="PLoS Genet.">
        <title>Genome Sequence and Transcriptome Analyses of Chrysochromulina tobin: Metabolic Tools for Enhanced Algal Fitness in the Prominent Order Prymnesiales (Haptophyceae).</title>
        <authorList>
            <person name="Hovde B.T."/>
            <person name="Deodato C.R."/>
            <person name="Hunsperger H.M."/>
            <person name="Ryken S.A."/>
            <person name="Yost W."/>
            <person name="Jha R.K."/>
            <person name="Patterson J."/>
            <person name="Monnat R.J. Jr."/>
            <person name="Barlow S.B."/>
            <person name="Starkenburg S.R."/>
            <person name="Cattolico R.A."/>
        </authorList>
    </citation>
    <scope>NUCLEOTIDE SEQUENCE</scope>
    <source>
        <strain evidence="9">CCMP291</strain>
    </source>
</reference>
<dbReference type="PROSITE" id="PS50166">
    <property type="entry name" value="IMPORTIN_B_NT"/>
    <property type="match status" value="1"/>
</dbReference>
<evidence type="ECO:0000256" key="3">
    <source>
        <dbReference type="ARBA" id="ARBA00022448"/>
    </source>
</evidence>
<protein>
    <submittedName>
        <fullName evidence="8">Putative importin-7-like protein</fullName>
    </submittedName>
</protein>